<evidence type="ECO:0000256" key="5">
    <source>
        <dbReference type="RuleBase" id="RU362119"/>
    </source>
</evidence>
<dbReference type="SUPFAM" id="SSF55816">
    <property type="entry name" value="5'-nucleotidase (syn. UDP-sugar hydrolase), C-terminal domain"/>
    <property type="match status" value="1"/>
</dbReference>
<dbReference type="PANTHER" id="PTHR11575:SF46">
    <property type="entry name" value="PROTEIN USHA"/>
    <property type="match status" value="1"/>
</dbReference>
<comment type="similarity">
    <text evidence="1 5">Belongs to the 5'-nucleotidase family.</text>
</comment>
<keyword evidence="5" id="KW-0378">Hydrolase</keyword>
<name>A0A369ZKF5_HAEPH</name>
<evidence type="ECO:0000313" key="9">
    <source>
        <dbReference type="Proteomes" id="UP000253999"/>
    </source>
</evidence>
<dbReference type="InterPro" id="IPR006179">
    <property type="entry name" value="5_nucleotidase/apyrase"/>
</dbReference>
<organism evidence="8 9">
    <name type="scientific">Haemophilus parahaemolyticus</name>
    <dbReference type="NCBI Taxonomy" id="735"/>
    <lineage>
        <taxon>Bacteria</taxon>
        <taxon>Pseudomonadati</taxon>
        <taxon>Pseudomonadota</taxon>
        <taxon>Gammaproteobacteria</taxon>
        <taxon>Pasteurellales</taxon>
        <taxon>Pasteurellaceae</taxon>
        <taxon>Haemophilus</taxon>
    </lineage>
</organism>
<reference evidence="8 9" key="1">
    <citation type="submission" date="2018-05" db="EMBL/GenBank/DDBJ databases">
        <title>Draft Genome Sequences for a Diverse set of 7 Haemophilus Species.</title>
        <authorList>
            <person name="Nichols M."/>
            <person name="Topaz N."/>
            <person name="Wang X."/>
            <person name="Wang X."/>
            <person name="Boxrud D."/>
        </authorList>
    </citation>
    <scope>NUCLEOTIDE SEQUENCE [LARGE SCALE GENOMIC DNA]</scope>
    <source>
        <strain evidence="8 9">C2010039593</strain>
    </source>
</reference>
<dbReference type="InterPro" id="IPR029052">
    <property type="entry name" value="Metallo-depent_PP-like"/>
</dbReference>
<evidence type="ECO:0000259" key="7">
    <source>
        <dbReference type="Pfam" id="PF02872"/>
    </source>
</evidence>
<dbReference type="GO" id="GO:0008768">
    <property type="term" value="F:UDP-sugar diphosphatase activity"/>
    <property type="evidence" value="ECO:0007669"/>
    <property type="project" value="TreeGrafter"/>
</dbReference>
<dbReference type="Pfam" id="PF02872">
    <property type="entry name" value="5_nucleotid_C"/>
    <property type="match status" value="1"/>
</dbReference>
<feature type="domain" description="5'-Nucleotidase C-terminal" evidence="7">
    <location>
        <begin position="412"/>
        <end position="553"/>
    </location>
</feature>
<dbReference type="CDD" id="cd07409">
    <property type="entry name" value="MPP_CD73_N"/>
    <property type="match status" value="1"/>
</dbReference>
<accession>A0A369ZKF5</accession>
<feature type="signal peptide" evidence="5">
    <location>
        <begin position="1"/>
        <end position="26"/>
    </location>
</feature>
<proteinExistence type="inferred from homology"/>
<protein>
    <submittedName>
        <fullName evidence="8">NAD nucleotidase</fullName>
    </submittedName>
</protein>
<evidence type="ECO:0000256" key="4">
    <source>
        <dbReference type="ARBA" id="ARBA00022741"/>
    </source>
</evidence>
<dbReference type="Pfam" id="PF00149">
    <property type="entry name" value="Metallophos"/>
    <property type="match status" value="1"/>
</dbReference>
<dbReference type="InterPro" id="IPR008334">
    <property type="entry name" value="5'-Nucleotdase_C"/>
</dbReference>
<dbReference type="InterPro" id="IPR006146">
    <property type="entry name" value="5'-Nucleotdase_CS"/>
</dbReference>
<dbReference type="GO" id="GO:0009166">
    <property type="term" value="P:nucleotide catabolic process"/>
    <property type="evidence" value="ECO:0007669"/>
    <property type="project" value="InterPro"/>
</dbReference>
<dbReference type="GO" id="GO:0046872">
    <property type="term" value="F:metal ion binding"/>
    <property type="evidence" value="ECO:0007669"/>
    <property type="project" value="UniProtKB-KW"/>
</dbReference>
<dbReference type="InterPro" id="IPR004843">
    <property type="entry name" value="Calcineurin-like_PHP"/>
</dbReference>
<dbReference type="InterPro" id="IPR036907">
    <property type="entry name" value="5'-Nucleotdase_C_sf"/>
</dbReference>
<dbReference type="Gene3D" id="3.90.780.10">
    <property type="entry name" value="5'-Nucleotidase, C-terminal domain"/>
    <property type="match status" value="1"/>
</dbReference>
<dbReference type="PROSITE" id="PS00785">
    <property type="entry name" value="5_NUCLEOTIDASE_1"/>
    <property type="match status" value="1"/>
</dbReference>
<dbReference type="InterPro" id="IPR006420">
    <property type="entry name" value="NadN"/>
</dbReference>
<evidence type="ECO:0000256" key="2">
    <source>
        <dbReference type="ARBA" id="ARBA00022723"/>
    </source>
</evidence>
<dbReference type="Proteomes" id="UP000253999">
    <property type="component" value="Unassembled WGS sequence"/>
</dbReference>
<feature type="domain" description="Calcineurin-like phosphoesterase" evidence="6">
    <location>
        <begin position="39"/>
        <end position="254"/>
    </location>
</feature>
<dbReference type="AlphaFoldDB" id="A0A369ZKF5"/>
<evidence type="ECO:0000313" key="8">
    <source>
        <dbReference type="EMBL" id="RDF04720.1"/>
    </source>
</evidence>
<dbReference type="NCBIfam" id="TIGR01530">
    <property type="entry name" value="nadN"/>
    <property type="match status" value="1"/>
</dbReference>
<dbReference type="EMBL" id="QEQD01000004">
    <property type="protein sequence ID" value="RDF04720.1"/>
    <property type="molecule type" value="Genomic_DNA"/>
</dbReference>
<evidence type="ECO:0000256" key="3">
    <source>
        <dbReference type="ARBA" id="ARBA00022729"/>
    </source>
</evidence>
<dbReference type="PROSITE" id="PS00786">
    <property type="entry name" value="5_NUCLEOTIDASE_2"/>
    <property type="match status" value="1"/>
</dbReference>
<dbReference type="Gene3D" id="3.60.21.10">
    <property type="match status" value="1"/>
</dbReference>
<dbReference type="STRING" id="735.B0185_07160"/>
<dbReference type="SUPFAM" id="SSF56300">
    <property type="entry name" value="Metallo-dependent phosphatases"/>
    <property type="match status" value="1"/>
</dbReference>
<dbReference type="GO" id="GO:0030288">
    <property type="term" value="C:outer membrane-bounded periplasmic space"/>
    <property type="evidence" value="ECO:0007669"/>
    <property type="project" value="TreeGrafter"/>
</dbReference>
<gene>
    <name evidence="8" type="primary">nadN</name>
    <name evidence="8" type="ORF">DPV98_04930</name>
</gene>
<dbReference type="GO" id="GO:0000166">
    <property type="term" value="F:nucleotide binding"/>
    <property type="evidence" value="ECO:0007669"/>
    <property type="project" value="UniProtKB-KW"/>
</dbReference>
<dbReference type="PANTHER" id="PTHR11575">
    <property type="entry name" value="5'-NUCLEOTIDASE-RELATED"/>
    <property type="match status" value="1"/>
</dbReference>
<feature type="chain" id="PRO_5016482379" evidence="5">
    <location>
        <begin position="27"/>
        <end position="604"/>
    </location>
</feature>
<evidence type="ECO:0000259" key="6">
    <source>
        <dbReference type="Pfam" id="PF00149"/>
    </source>
</evidence>
<dbReference type="GO" id="GO:0008253">
    <property type="term" value="F:5'-nucleotidase activity"/>
    <property type="evidence" value="ECO:0007669"/>
    <property type="project" value="InterPro"/>
</dbReference>
<keyword evidence="3 5" id="KW-0732">Signal</keyword>
<keyword evidence="2" id="KW-0479">Metal-binding</keyword>
<keyword evidence="4 5" id="KW-0547">Nucleotide-binding</keyword>
<dbReference type="PRINTS" id="PR01607">
    <property type="entry name" value="APYRASEFAMLY"/>
</dbReference>
<evidence type="ECO:0000256" key="1">
    <source>
        <dbReference type="ARBA" id="ARBA00006654"/>
    </source>
</evidence>
<comment type="caution">
    <text evidence="8">The sequence shown here is derived from an EMBL/GenBank/DDBJ whole genome shotgun (WGS) entry which is preliminary data.</text>
</comment>
<sequence>MTFKLKKSTMAIFSITTALFAMPTIATTSIPEHKAVELSILHINDHHSYLEPHETRIQLNGKQTKVDIGGFSAVNAKLKELRKKYKNPLVLHAGDAITGTLYFTLFGGSADAAVMNAGNFHYFTLGNHEFDAGNEGLLKLLEPLKIPVLSANVIPDKSSILYNKWKPYDIFTVNGEKIGIIGLDTVNKTVNSSSPGKDVKFYDEVVTAQIMANTLKSQGINKIILLSHAGSEKNIEIAQKVNDIDIIVTGDSHNLYGNDELRALKLPVIYEYPLEFKSPNGEPVYVMEAWAYSAVVGDLGVKFSKDGIASITRKIPHVLMSSNKLQVKDKEGKWKELEGEERKQAVDSLKATPSISLDYSDKTTDKIIAKYRHEKDQLAKEVVGTINGNVMPGGSDNRIPNKAGSNPEGSVATRFIAETMYNELKNVDLTIQNAGGVRSDIVPGNITFNDAYTFLPFGNTLFTYKMEGALVKQVIEDALQFSLVDGSTGGFPYGAGIRYEANEMPNAEGKRLVNVEVFNKQTQQWEAIDDAKRYLVGTNSYIASGKDGYKTFAKMFNDPKYEGTDTYLPDAESFIKFMKKNPSFESYSTSNVKFNVVNDVLPKK</sequence>